<keyword evidence="1" id="KW-0732">Signal</keyword>
<protein>
    <submittedName>
        <fullName evidence="2">Uncharacterized protein</fullName>
    </submittedName>
</protein>
<accession>A0A8J2STT7</accession>
<dbReference type="OrthoDB" id="10259631at2759"/>
<feature type="chain" id="PRO_5035310079" evidence="1">
    <location>
        <begin position="19"/>
        <end position="268"/>
    </location>
</feature>
<name>A0A8J2STT7_9STRA</name>
<dbReference type="Proteomes" id="UP000789595">
    <property type="component" value="Unassembled WGS sequence"/>
</dbReference>
<organism evidence="2 3">
    <name type="scientific">Pelagomonas calceolata</name>
    <dbReference type="NCBI Taxonomy" id="35677"/>
    <lineage>
        <taxon>Eukaryota</taxon>
        <taxon>Sar</taxon>
        <taxon>Stramenopiles</taxon>
        <taxon>Ochrophyta</taxon>
        <taxon>Pelagophyceae</taxon>
        <taxon>Pelagomonadales</taxon>
        <taxon>Pelagomonadaceae</taxon>
        <taxon>Pelagomonas</taxon>
    </lineage>
</organism>
<dbReference type="AlphaFoldDB" id="A0A8J2STT7"/>
<feature type="signal peptide" evidence="1">
    <location>
        <begin position="1"/>
        <end position="18"/>
    </location>
</feature>
<proteinExistence type="predicted"/>
<reference evidence="2" key="1">
    <citation type="submission" date="2021-11" db="EMBL/GenBank/DDBJ databases">
        <authorList>
            <consortium name="Genoscope - CEA"/>
            <person name="William W."/>
        </authorList>
    </citation>
    <scope>NUCLEOTIDE SEQUENCE</scope>
</reference>
<gene>
    <name evidence="2" type="ORF">PECAL_4P07800</name>
</gene>
<dbReference type="EMBL" id="CAKKNE010000004">
    <property type="protein sequence ID" value="CAH0373572.1"/>
    <property type="molecule type" value="Genomic_DNA"/>
</dbReference>
<evidence type="ECO:0000313" key="2">
    <source>
        <dbReference type="EMBL" id="CAH0373572.1"/>
    </source>
</evidence>
<evidence type="ECO:0000256" key="1">
    <source>
        <dbReference type="SAM" id="SignalP"/>
    </source>
</evidence>
<comment type="caution">
    <text evidence="2">The sequence shown here is derived from an EMBL/GenBank/DDBJ whole genome shotgun (WGS) entry which is preliminary data.</text>
</comment>
<keyword evidence="3" id="KW-1185">Reference proteome</keyword>
<evidence type="ECO:0000313" key="3">
    <source>
        <dbReference type="Proteomes" id="UP000789595"/>
    </source>
</evidence>
<sequence length="268" mass="28779">MHQSRLIWLVVARAGAWAPAPPTRRRLAACQAEAGLDAASPMRRGLVGGAFAATLVEPARADDAFPGTAEDRRRAVAARIKELGVRAFAEPWPETRRNLLYAGGLKDAPPTRLAFSDYNHCDLTCMAPAVMDESNADGAVAGVSTSNKLGDSIRANSLADLGPGGSWATCMIGCASEPPRDVAHVQFKSRIAFKLVWTPGAQDSFRRFVLVDDEGVLLASGAPTGNDLPPLAERKKNFALVEGSKYARAATIFRWPDVYDPTFTVEEK</sequence>